<sequence length="152" mass="16628">MPVKLRKQRKLRLPADYLERVLGAVATPPIGFWPGSEASGGVALDLSPYKNPGAYNGVLLGQPGVPGTEMTCPFYDGATSYTDIHNVYKIFDYTKNLIENPSFETNTTGWMTVAGNTIERSTDRARFGANSLKCIWVDHDVLCLTPITLTAT</sequence>
<evidence type="ECO:0000313" key="1">
    <source>
        <dbReference type="EMBL" id="KKK86444.1"/>
    </source>
</evidence>
<dbReference type="AlphaFoldDB" id="A0A0F9B707"/>
<feature type="non-terminal residue" evidence="1">
    <location>
        <position position="152"/>
    </location>
</feature>
<name>A0A0F9B707_9ZZZZ</name>
<gene>
    <name evidence="1" type="ORF">LCGC14_2763200</name>
</gene>
<proteinExistence type="predicted"/>
<dbReference type="EMBL" id="LAZR01050845">
    <property type="protein sequence ID" value="KKK86444.1"/>
    <property type="molecule type" value="Genomic_DNA"/>
</dbReference>
<dbReference type="Gene3D" id="2.60.120.260">
    <property type="entry name" value="Galactose-binding domain-like"/>
    <property type="match status" value="1"/>
</dbReference>
<comment type="caution">
    <text evidence="1">The sequence shown here is derived from an EMBL/GenBank/DDBJ whole genome shotgun (WGS) entry which is preliminary data.</text>
</comment>
<organism evidence="1">
    <name type="scientific">marine sediment metagenome</name>
    <dbReference type="NCBI Taxonomy" id="412755"/>
    <lineage>
        <taxon>unclassified sequences</taxon>
        <taxon>metagenomes</taxon>
        <taxon>ecological metagenomes</taxon>
    </lineage>
</organism>
<accession>A0A0F9B707</accession>
<reference evidence="1" key="1">
    <citation type="journal article" date="2015" name="Nature">
        <title>Complex archaea that bridge the gap between prokaryotes and eukaryotes.</title>
        <authorList>
            <person name="Spang A."/>
            <person name="Saw J.H."/>
            <person name="Jorgensen S.L."/>
            <person name="Zaremba-Niedzwiedzka K."/>
            <person name="Martijn J."/>
            <person name="Lind A.E."/>
            <person name="van Eijk R."/>
            <person name="Schleper C."/>
            <person name="Guy L."/>
            <person name="Ettema T.J."/>
        </authorList>
    </citation>
    <scope>NUCLEOTIDE SEQUENCE</scope>
</reference>
<protein>
    <submittedName>
        <fullName evidence="1">Uncharacterized protein</fullName>
    </submittedName>
</protein>